<accession>A0A1H3DJG1</accession>
<evidence type="ECO:0000256" key="1">
    <source>
        <dbReference type="SAM" id="SignalP"/>
    </source>
</evidence>
<proteinExistence type="predicted"/>
<keyword evidence="1" id="KW-0732">Signal</keyword>
<sequence>MTLLARSVLWLALLSVGAGFVMHASADTEIRRPIPGTDTPDYGGPLLIERNGIVYPAIPGTRTPDYGSDERRIIRDGKVYDAIPGTNTPDYGSGRWLLRER</sequence>
<feature type="chain" id="PRO_5011535836" description="Nickel/cobalt transporter regulator" evidence="1">
    <location>
        <begin position="27"/>
        <end position="101"/>
    </location>
</feature>
<dbReference type="OrthoDB" id="5769695at2"/>
<organism evidence="2 3">
    <name type="scientific">Thiocapsa roseopersicina</name>
    <dbReference type="NCBI Taxonomy" id="1058"/>
    <lineage>
        <taxon>Bacteria</taxon>
        <taxon>Pseudomonadati</taxon>
        <taxon>Pseudomonadota</taxon>
        <taxon>Gammaproteobacteria</taxon>
        <taxon>Chromatiales</taxon>
        <taxon>Chromatiaceae</taxon>
        <taxon>Thiocapsa</taxon>
    </lineage>
</organism>
<dbReference type="STRING" id="1058.SAMN05421783_1514"/>
<evidence type="ECO:0000313" key="2">
    <source>
        <dbReference type="EMBL" id="SDX66633.1"/>
    </source>
</evidence>
<keyword evidence="3" id="KW-1185">Reference proteome</keyword>
<feature type="signal peptide" evidence="1">
    <location>
        <begin position="1"/>
        <end position="26"/>
    </location>
</feature>
<reference evidence="3" key="1">
    <citation type="submission" date="2016-10" db="EMBL/GenBank/DDBJ databases">
        <authorList>
            <person name="Varghese N."/>
            <person name="Submissions S."/>
        </authorList>
    </citation>
    <scope>NUCLEOTIDE SEQUENCE [LARGE SCALE GENOMIC DNA]</scope>
    <source>
        <strain evidence="3">DSM 217</strain>
    </source>
</reference>
<name>A0A1H3DJG1_THIRO</name>
<evidence type="ECO:0008006" key="4">
    <source>
        <dbReference type="Google" id="ProtNLM"/>
    </source>
</evidence>
<dbReference type="EMBL" id="FNNZ01000051">
    <property type="protein sequence ID" value="SDX66633.1"/>
    <property type="molecule type" value="Genomic_DNA"/>
</dbReference>
<protein>
    <recommendedName>
        <fullName evidence="4">Nickel/cobalt transporter regulator</fullName>
    </recommendedName>
</protein>
<gene>
    <name evidence="2" type="ORF">SAMN05421783_1514</name>
</gene>
<dbReference type="AlphaFoldDB" id="A0A1H3DJG1"/>
<dbReference type="RefSeq" id="WP_093038489.1">
    <property type="nucleotide sequence ID" value="NZ_FNNZ01000051.1"/>
</dbReference>
<dbReference type="Proteomes" id="UP000198816">
    <property type="component" value="Unassembled WGS sequence"/>
</dbReference>
<evidence type="ECO:0000313" key="3">
    <source>
        <dbReference type="Proteomes" id="UP000198816"/>
    </source>
</evidence>